<keyword evidence="5" id="KW-0479">Metal-binding</keyword>
<feature type="domain" description="Aminotransferase class V" evidence="11">
    <location>
        <begin position="4"/>
        <end position="365"/>
    </location>
</feature>
<comment type="caution">
    <text evidence="12">The sequence shown here is derived from an EMBL/GenBank/DDBJ whole genome shotgun (WGS) entry which is preliminary data.</text>
</comment>
<dbReference type="Proteomes" id="UP000242310">
    <property type="component" value="Unassembled WGS sequence"/>
</dbReference>
<evidence type="ECO:0000256" key="1">
    <source>
        <dbReference type="ARBA" id="ARBA00001933"/>
    </source>
</evidence>
<gene>
    <name evidence="12" type="ORF">B0H94_107101</name>
</gene>
<evidence type="ECO:0000256" key="4">
    <source>
        <dbReference type="ARBA" id="ARBA00022679"/>
    </source>
</evidence>
<keyword evidence="7" id="KW-0408">Iron</keyword>
<dbReference type="FunFam" id="3.40.640.10:FF:000084">
    <property type="entry name" value="IscS-like cysteine desulfurase"/>
    <property type="match status" value="1"/>
</dbReference>
<evidence type="ECO:0000256" key="9">
    <source>
        <dbReference type="ARBA" id="ARBA00050776"/>
    </source>
</evidence>
<dbReference type="Gene3D" id="3.40.640.10">
    <property type="entry name" value="Type I PLP-dependent aspartate aminotransferase-like (Major domain)"/>
    <property type="match status" value="1"/>
</dbReference>
<comment type="cofactor">
    <cofactor evidence="1 10">
        <name>pyridoxal 5'-phosphate</name>
        <dbReference type="ChEBI" id="CHEBI:597326"/>
    </cofactor>
</comment>
<evidence type="ECO:0000313" key="13">
    <source>
        <dbReference type="Proteomes" id="UP000242310"/>
    </source>
</evidence>
<dbReference type="GO" id="GO:0046872">
    <property type="term" value="F:metal ion binding"/>
    <property type="evidence" value="ECO:0007669"/>
    <property type="project" value="UniProtKB-KW"/>
</dbReference>
<keyword evidence="6" id="KW-0663">Pyridoxal phosphate</keyword>
<evidence type="ECO:0000256" key="7">
    <source>
        <dbReference type="ARBA" id="ARBA00023004"/>
    </source>
</evidence>
<evidence type="ECO:0000256" key="8">
    <source>
        <dbReference type="ARBA" id="ARBA00023014"/>
    </source>
</evidence>
<dbReference type="InterPro" id="IPR020578">
    <property type="entry name" value="Aminotrans_V_PyrdxlP_BS"/>
</dbReference>
<evidence type="ECO:0000313" key="12">
    <source>
        <dbReference type="EMBL" id="PSL45096.1"/>
    </source>
</evidence>
<dbReference type="PIRSF" id="PIRSF005572">
    <property type="entry name" value="NifS"/>
    <property type="match status" value="1"/>
</dbReference>
<keyword evidence="8" id="KW-0411">Iron-sulfur</keyword>
<dbReference type="GO" id="GO:0031071">
    <property type="term" value="F:cysteine desulfurase activity"/>
    <property type="evidence" value="ECO:0007669"/>
    <property type="project" value="UniProtKB-EC"/>
</dbReference>
<dbReference type="PANTHER" id="PTHR11601">
    <property type="entry name" value="CYSTEINE DESULFURYLASE FAMILY MEMBER"/>
    <property type="match status" value="1"/>
</dbReference>
<evidence type="ECO:0000256" key="5">
    <source>
        <dbReference type="ARBA" id="ARBA00022723"/>
    </source>
</evidence>
<dbReference type="InterPro" id="IPR015421">
    <property type="entry name" value="PyrdxlP-dep_Trfase_major"/>
</dbReference>
<evidence type="ECO:0000259" key="11">
    <source>
        <dbReference type="Pfam" id="PF00266"/>
    </source>
</evidence>
<proteinExistence type="inferred from homology"/>
<dbReference type="InterPro" id="IPR015424">
    <property type="entry name" value="PyrdxlP-dep_Trfase"/>
</dbReference>
<dbReference type="InterPro" id="IPR015422">
    <property type="entry name" value="PyrdxlP-dep_Trfase_small"/>
</dbReference>
<dbReference type="PROSITE" id="PS00018">
    <property type="entry name" value="EF_HAND_1"/>
    <property type="match status" value="1"/>
</dbReference>
<reference evidence="12 13" key="1">
    <citation type="submission" date="2018-03" db="EMBL/GenBank/DDBJ databases">
        <title>Genomic Encyclopedia of Type Strains, Phase III (KMG-III): the genomes of soil and plant-associated and newly described type strains.</title>
        <authorList>
            <person name="Whitman W."/>
        </authorList>
    </citation>
    <scope>NUCLEOTIDE SEQUENCE [LARGE SCALE GENOMIC DNA]</scope>
    <source>
        <strain evidence="12 13">CGMCC 1.07653</strain>
    </source>
</reference>
<comment type="similarity">
    <text evidence="2">Belongs to the class-V pyridoxal-phosphate-dependent aminotransferase family. NifS/IscS subfamily.</text>
</comment>
<evidence type="ECO:0000256" key="10">
    <source>
        <dbReference type="RuleBase" id="RU004504"/>
    </source>
</evidence>
<dbReference type="InterPro" id="IPR018247">
    <property type="entry name" value="EF_Hand_1_Ca_BS"/>
</dbReference>
<dbReference type="RefSeq" id="WP_106588745.1">
    <property type="nucleotide sequence ID" value="NZ_PYAV01000007.1"/>
</dbReference>
<protein>
    <recommendedName>
        <fullName evidence="3">cysteine desulfurase</fullName>
        <ecNumber evidence="3">2.8.1.7</ecNumber>
    </recommendedName>
</protein>
<organism evidence="12 13">
    <name type="scientific">Salsuginibacillus halophilus</name>
    <dbReference type="NCBI Taxonomy" id="517424"/>
    <lineage>
        <taxon>Bacteria</taxon>
        <taxon>Bacillati</taxon>
        <taxon>Bacillota</taxon>
        <taxon>Bacilli</taxon>
        <taxon>Bacillales</taxon>
        <taxon>Bacillaceae</taxon>
        <taxon>Salsuginibacillus</taxon>
    </lineage>
</organism>
<keyword evidence="13" id="KW-1185">Reference proteome</keyword>
<dbReference type="Gene3D" id="1.10.260.50">
    <property type="match status" value="1"/>
</dbReference>
<keyword evidence="4" id="KW-0808">Transferase</keyword>
<dbReference type="Gene3D" id="3.90.1150.10">
    <property type="entry name" value="Aspartate Aminotransferase, domain 1"/>
    <property type="match status" value="1"/>
</dbReference>
<dbReference type="OrthoDB" id="9808002at2"/>
<evidence type="ECO:0000256" key="3">
    <source>
        <dbReference type="ARBA" id="ARBA00012239"/>
    </source>
</evidence>
<comment type="catalytic activity">
    <reaction evidence="9">
        <text>(sulfur carrier)-H + L-cysteine = (sulfur carrier)-SH + L-alanine</text>
        <dbReference type="Rhea" id="RHEA:43892"/>
        <dbReference type="Rhea" id="RHEA-COMP:14737"/>
        <dbReference type="Rhea" id="RHEA-COMP:14739"/>
        <dbReference type="ChEBI" id="CHEBI:29917"/>
        <dbReference type="ChEBI" id="CHEBI:35235"/>
        <dbReference type="ChEBI" id="CHEBI:57972"/>
        <dbReference type="ChEBI" id="CHEBI:64428"/>
        <dbReference type="EC" id="2.8.1.7"/>
    </reaction>
</comment>
<sequence length="381" mass="41256">MASIYADHAATTPLDPSVAEVMYEEMISNPGNPSSIHSFGRSARKTVDEARRQAASSIGAVPENIIFTSGGTEADNLAVAGFAKANEARGRHIITTKIEHHAVLHPAEALEALGFDVDYIDVDESGIVSVKDIEAALREDTILVTVMHGNNETGALQPIAEIGALLQEHQAAFHTDAVQTFGLLDLNVDELKVDMLTASAHKIYGPKGAGFLYVRNHIQLEPALRGGEQERRRRAGTENVAQLAGVSKALKLADTHKNERYEMLADRSAQFVQALMEKDITFQLNGPQHERLPHIVNVSFQGVSVEPLLVNLDLAGIAVSSGSACTAGSVEPSHVLKAMYGDDKRIYSSVRFSFGRDTTAEEIDQIAESLERVLQRMAKKA</sequence>
<dbReference type="PANTHER" id="PTHR11601:SF34">
    <property type="entry name" value="CYSTEINE DESULFURASE"/>
    <property type="match status" value="1"/>
</dbReference>
<dbReference type="EMBL" id="PYAV01000007">
    <property type="protein sequence ID" value="PSL45096.1"/>
    <property type="molecule type" value="Genomic_DNA"/>
</dbReference>
<dbReference type="NCBIfam" id="NF002806">
    <property type="entry name" value="PRK02948.1"/>
    <property type="match status" value="1"/>
</dbReference>
<evidence type="ECO:0000256" key="6">
    <source>
        <dbReference type="ARBA" id="ARBA00022898"/>
    </source>
</evidence>
<dbReference type="EC" id="2.8.1.7" evidence="3"/>
<dbReference type="InterPro" id="IPR016454">
    <property type="entry name" value="Cysteine_dSase"/>
</dbReference>
<dbReference type="Pfam" id="PF00266">
    <property type="entry name" value="Aminotran_5"/>
    <property type="match status" value="1"/>
</dbReference>
<dbReference type="SUPFAM" id="SSF53383">
    <property type="entry name" value="PLP-dependent transferases"/>
    <property type="match status" value="1"/>
</dbReference>
<dbReference type="InterPro" id="IPR000192">
    <property type="entry name" value="Aminotrans_V_dom"/>
</dbReference>
<name>A0A2P8HFW1_9BACI</name>
<evidence type="ECO:0000256" key="2">
    <source>
        <dbReference type="ARBA" id="ARBA00006490"/>
    </source>
</evidence>
<accession>A0A2P8HFW1</accession>
<dbReference type="AlphaFoldDB" id="A0A2P8HFW1"/>
<dbReference type="GO" id="GO:0051536">
    <property type="term" value="F:iron-sulfur cluster binding"/>
    <property type="evidence" value="ECO:0007669"/>
    <property type="project" value="UniProtKB-KW"/>
</dbReference>
<dbReference type="PROSITE" id="PS00595">
    <property type="entry name" value="AA_TRANSFER_CLASS_5"/>
    <property type="match status" value="1"/>
</dbReference>